<comment type="similarity">
    <text evidence="1 2">Belongs to the phD/YefM antitoxin family.</text>
</comment>
<organism evidence="3 4">
    <name type="scientific">Desulforamulus aeronauticus DSM 10349</name>
    <dbReference type="NCBI Taxonomy" id="1121421"/>
    <lineage>
        <taxon>Bacteria</taxon>
        <taxon>Bacillati</taxon>
        <taxon>Bacillota</taxon>
        <taxon>Clostridia</taxon>
        <taxon>Eubacteriales</taxon>
        <taxon>Peptococcaceae</taxon>
        <taxon>Desulforamulus</taxon>
    </lineage>
</organism>
<dbReference type="RefSeq" id="WP_072913083.1">
    <property type="nucleotide sequence ID" value="NZ_FRAR01000012.1"/>
</dbReference>
<dbReference type="NCBIfam" id="TIGR01552">
    <property type="entry name" value="phd_fam"/>
    <property type="match status" value="1"/>
</dbReference>
<sequence length="85" mass="9614">MPNIKPISDLRNYSDVLRDVAVGAPVFLTKNGRGRYAIVDIQDYENTQATLKLLGELAKGKKSGEEKGWLSLDDVKTHFREKQHE</sequence>
<dbReference type="InterPro" id="IPR006442">
    <property type="entry name" value="Antitoxin_Phd/YefM"/>
</dbReference>
<dbReference type="EMBL" id="FRAR01000012">
    <property type="protein sequence ID" value="SHK39420.1"/>
    <property type="molecule type" value="Genomic_DNA"/>
</dbReference>
<accession>A0A1M6S415</accession>
<comment type="function">
    <text evidence="2">Antitoxin component of a type II toxin-antitoxin (TA) system.</text>
</comment>
<dbReference type="OrthoDB" id="9795585at2"/>
<reference evidence="4" key="1">
    <citation type="submission" date="2016-11" db="EMBL/GenBank/DDBJ databases">
        <authorList>
            <person name="Varghese N."/>
            <person name="Submissions S."/>
        </authorList>
    </citation>
    <scope>NUCLEOTIDE SEQUENCE [LARGE SCALE GENOMIC DNA]</scope>
    <source>
        <strain evidence="4">DSM 10349</strain>
    </source>
</reference>
<evidence type="ECO:0000256" key="1">
    <source>
        <dbReference type="ARBA" id="ARBA00009981"/>
    </source>
</evidence>
<dbReference type="SUPFAM" id="SSF143120">
    <property type="entry name" value="YefM-like"/>
    <property type="match status" value="1"/>
</dbReference>
<dbReference type="AlphaFoldDB" id="A0A1M6S415"/>
<dbReference type="InterPro" id="IPR036165">
    <property type="entry name" value="YefM-like_sf"/>
</dbReference>
<protein>
    <recommendedName>
        <fullName evidence="2">Antitoxin</fullName>
    </recommendedName>
</protein>
<dbReference type="STRING" id="1121421.SAMN02745123_01712"/>
<evidence type="ECO:0000313" key="3">
    <source>
        <dbReference type="EMBL" id="SHK39420.1"/>
    </source>
</evidence>
<gene>
    <name evidence="3" type="ORF">SAMN02745123_01712</name>
</gene>
<name>A0A1M6S415_9FIRM</name>
<dbReference type="Pfam" id="PF02604">
    <property type="entry name" value="PhdYeFM_antitox"/>
    <property type="match status" value="1"/>
</dbReference>
<keyword evidence="4" id="KW-1185">Reference proteome</keyword>
<evidence type="ECO:0000256" key="2">
    <source>
        <dbReference type="RuleBase" id="RU362080"/>
    </source>
</evidence>
<evidence type="ECO:0000313" key="4">
    <source>
        <dbReference type="Proteomes" id="UP000183997"/>
    </source>
</evidence>
<dbReference type="Proteomes" id="UP000183997">
    <property type="component" value="Unassembled WGS sequence"/>
</dbReference>
<proteinExistence type="inferred from homology"/>